<accession>A0A941F382</accession>
<name>A0A941F382_9BACT</name>
<dbReference type="Proteomes" id="UP000679220">
    <property type="component" value="Unassembled WGS sequence"/>
</dbReference>
<evidence type="ECO:0000313" key="1">
    <source>
        <dbReference type="EMBL" id="MBR8535916.1"/>
    </source>
</evidence>
<proteinExistence type="predicted"/>
<protein>
    <submittedName>
        <fullName evidence="1">Uncharacterized protein</fullName>
    </submittedName>
</protein>
<comment type="caution">
    <text evidence="1">The sequence shown here is derived from an EMBL/GenBank/DDBJ whole genome shotgun (WGS) entry which is preliminary data.</text>
</comment>
<gene>
    <name evidence="1" type="ORF">KDU71_10140</name>
</gene>
<organism evidence="1 2">
    <name type="scientific">Carboxylicivirga sediminis</name>
    <dbReference type="NCBI Taxonomy" id="2006564"/>
    <lineage>
        <taxon>Bacteria</taxon>
        <taxon>Pseudomonadati</taxon>
        <taxon>Bacteroidota</taxon>
        <taxon>Bacteroidia</taxon>
        <taxon>Marinilabiliales</taxon>
        <taxon>Marinilabiliaceae</taxon>
        <taxon>Carboxylicivirga</taxon>
    </lineage>
</organism>
<reference evidence="1" key="1">
    <citation type="journal article" date="2018" name="Int. J. Syst. Evol. Microbiol.">
        <title>Carboxylicivirga sediminis sp. nov., isolated from coastal sediment.</title>
        <authorList>
            <person name="Wang F.Q."/>
            <person name="Ren L.H."/>
            <person name="Zou R.J."/>
            <person name="Sun Y.Z."/>
            <person name="Liu X.J."/>
            <person name="Jiang F."/>
            <person name="Liu L.J."/>
        </authorList>
    </citation>
    <scope>NUCLEOTIDE SEQUENCE</scope>
    <source>
        <strain evidence="1">JR1</strain>
    </source>
</reference>
<dbReference type="EMBL" id="JAGTAR010000013">
    <property type="protein sequence ID" value="MBR8535916.1"/>
    <property type="molecule type" value="Genomic_DNA"/>
</dbReference>
<keyword evidence="2" id="KW-1185">Reference proteome</keyword>
<sequence length="92" mass="10697">MVAYENDEELLELFLEMILESNGSANETPADILAYIYICNHELVLSRLKNQYKNDYLAELLEFGFHNSTHGEENLVQNYELLKAEVDSLLRK</sequence>
<dbReference type="RefSeq" id="WP_212190400.1">
    <property type="nucleotide sequence ID" value="NZ_JAGTAR010000013.1"/>
</dbReference>
<reference evidence="1" key="2">
    <citation type="submission" date="2021-04" db="EMBL/GenBank/DDBJ databases">
        <authorList>
            <person name="Zhang T."/>
            <person name="Zhang Y."/>
            <person name="Lu D."/>
            <person name="Zuo D."/>
            <person name="Du Z."/>
        </authorList>
    </citation>
    <scope>NUCLEOTIDE SEQUENCE</scope>
    <source>
        <strain evidence="1">JR1</strain>
    </source>
</reference>
<dbReference type="AlphaFoldDB" id="A0A941F382"/>
<evidence type="ECO:0000313" key="2">
    <source>
        <dbReference type="Proteomes" id="UP000679220"/>
    </source>
</evidence>